<sequence>MRITIACTGVAAAHFSLCLHVKSRHLGDAYRYPTEPRTLATRLAPCRAQPTPRLAERSTTSTLGSAPFTCDWTSQSLLWTELVDSNGCSRRGSPTERDASGTRPNPRHDSIPDSEDLYRDSKFDHVATSRRCFLLRRLCSIRHGSVPPMFSARAGHARFTPMFSHCLFSLLCLGPVAGFHRTPCRRITKGCTGVGLAAVS</sequence>
<feature type="region of interest" description="Disordered" evidence="1">
    <location>
        <begin position="87"/>
        <end position="116"/>
    </location>
</feature>
<feature type="compositionally biased region" description="Basic and acidic residues" evidence="1">
    <location>
        <begin position="93"/>
        <end position="116"/>
    </location>
</feature>
<evidence type="ECO:0000256" key="1">
    <source>
        <dbReference type="SAM" id="MobiDB-lite"/>
    </source>
</evidence>
<evidence type="ECO:0000313" key="5">
    <source>
        <dbReference type="Proteomes" id="UP000322699"/>
    </source>
</evidence>
<protein>
    <submittedName>
        <fullName evidence="3">Uncharacterized protein</fullName>
    </submittedName>
</protein>
<dbReference type="AlphaFoldDB" id="A0A5B1CBR1"/>
<gene>
    <name evidence="4" type="ORF">LF1_53420</name>
    <name evidence="3" type="ORF">LF1_57080</name>
    <name evidence="2" type="ORF">LF1_58380</name>
</gene>
<keyword evidence="5" id="KW-1185">Reference proteome</keyword>
<dbReference type="Proteomes" id="UP000322699">
    <property type="component" value="Unassembled WGS sequence"/>
</dbReference>
<organism evidence="3 5">
    <name type="scientific">Rubripirellula obstinata</name>
    <dbReference type="NCBI Taxonomy" id="406547"/>
    <lineage>
        <taxon>Bacteria</taxon>
        <taxon>Pseudomonadati</taxon>
        <taxon>Planctomycetota</taxon>
        <taxon>Planctomycetia</taxon>
        <taxon>Pirellulales</taxon>
        <taxon>Pirellulaceae</taxon>
        <taxon>Rubripirellula</taxon>
    </lineage>
</organism>
<reference evidence="3 5" key="1">
    <citation type="submission" date="2019-08" db="EMBL/GenBank/DDBJ databases">
        <title>Deep-cultivation of Planctomycetes and their phenomic and genomic characterization uncovers novel biology.</title>
        <authorList>
            <person name="Wiegand S."/>
            <person name="Jogler M."/>
            <person name="Boedeker C."/>
            <person name="Pinto D."/>
            <person name="Vollmers J."/>
            <person name="Rivas-Marin E."/>
            <person name="Kohn T."/>
            <person name="Peeters S.H."/>
            <person name="Heuer A."/>
            <person name="Rast P."/>
            <person name="Oberbeckmann S."/>
            <person name="Bunk B."/>
            <person name="Jeske O."/>
            <person name="Meyerdierks A."/>
            <person name="Storesund J.E."/>
            <person name="Kallscheuer N."/>
            <person name="Luecker S."/>
            <person name="Lage O.M."/>
            <person name="Pohl T."/>
            <person name="Merkel B.J."/>
            <person name="Hornburger P."/>
            <person name="Mueller R.-W."/>
            <person name="Bruemmer F."/>
            <person name="Labrenz M."/>
            <person name="Spormann A.M."/>
            <person name="Op Den Camp H."/>
            <person name="Overmann J."/>
            <person name="Amann R."/>
            <person name="Jetten M.S.M."/>
            <person name="Mascher T."/>
            <person name="Medema M.H."/>
            <person name="Devos D.P."/>
            <person name="Kaster A.-K."/>
            <person name="Ovreas L."/>
            <person name="Rohde M."/>
            <person name="Galperin M.Y."/>
            <person name="Jogler C."/>
        </authorList>
    </citation>
    <scope>NUCLEOTIDE SEQUENCE [LARGE SCALE GENOMIC DNA]</scope>
    <source>
        <strain evidence="3 5">LF1</strain>
    </source>
</reference>
<comment type="caution">
    <text evidence="3">The sequence shown here is derived from an EMBL/GenBank/DDBJ whole genome shotgun (WGS) entry which is preliminary data.</text>
</comment>
<accession>A0A5B1CBR1</accession>
<name>A0A5B1CBR1_9BACT</name>
<evidence type="ECO:0000313" key="3">
    <source>
        <dbReference type="EMBL" id="KAA1257010.1"/>
    </source>
</evidence>
<evidence type="ECO:0000313" key="2">
    <source>
        <dbReference type="EMBL" id="KAA1256861.1"/>
    </source>
</evidence>
<proteinExistence type="predicted"/>
<dbReference type="EMBL" id="VRLW01000007">
    <property type="protein sequence ID" value="KAA1257010.1"/>
    <property type="molecule type" value="Genomic_DNA"/>
</dbReference>
<dbReference type="EMBL" id="VRLW01000017">
    <property type="protein sequence ID" value="KAA1256861.1"/>
    <property type="molecule type" value="Genomic_DNA"/>
</dbReference>
<dbReference type="EMBL" id="VRLW01000002">
    <property type="protein sequence ID" value="KAA1257493.1"/>
    <property type="molecule type" value="Genomic_DNA"/>
</dbReference>
<evidence type="ECO:0000313" key="4">
    <source>
        <dbReference type="EMBL" id="KAA1257493.1"/>
    </source>
</evidence>